<name>A0A6A3LCH9_9STRA</name>
<reference evidence="2 3" key="1">
    <citation type="submission" date="2018-09" db="EMBL/GenBank/DDBJ databases">
        <title>Genomic investigation of the strawberry pathogen Phytophthora fragariae indicates pathogenicity is determined by transcriptional variation in three key races.</title>
        <authorList>
            <person name="Adams T.M."/>
            <person name="Armitage A.D."/>
            <person name="Sobczyk M.K."/>
            <person name="Bates H.J."/>
            <person name="Dunwell J.M."/>
            <person name="Nellist C.F."/>
            <person name="Harrison R.J."/>
        </authorList>
    </citation>
    <scope>NUCLEOTIDE SEQUENCE [LARGE SCALE GENOMIC DNA]</scope>
    <source>
        <strain evidence="2 3">SCRP245</strain>
    </source>
</reference>
<accession>A0A6A3LCH9</accession>
<proteinExistence type="predicted"/>
<comment type="caution">
    <text evidence="2">The sequence shown here is derived from an EMBL/GenBank/DDBJ whole genome shotgun (WGS) entry which is preliminary data.</text>
</comment>
<gene>
    <name evidence="2" type="ORF">PF011_g7190</name>
</gene>
<dbReference type="AlphaFoldDB" id="A0A6A3LCH9"/>
<dbReference type="Proteomes" id="UP000460718">
    <property type="component" value="Unassembled WGS sequence"/>
</dbReference>
<dbReference type="EMBL" id="QXFW01000316">
    <property type="protein sequence ID" value="KAE9016350.1"/>
    <property type="molecule type" value="Genomic_DNA"/>
</dbReference>
<evidence type="ECO:0000256" key="1">
    <source>
        <dbReference type="SAM" id="MobiDB-lite"/>
    </source>
</evidence>
<evidence type="ECO:0000313" key="3">
    <source>
        <dbReference type="Proteomes" id="UP000460718"/>
    </source>
</evidence>
<feature type="region of interest" description="Disordered" evidence="1">
    <location>
        <begin position="88"/>
        <end position="124"/>
    </location>
</feature>
<sequence length="124" mass="13459">MSDRDMSTPAKKRIKVLDRIAGILEAQQRPDKDSVMSSSLEKACDVKEWALAIKILARVGDTSDSILAIRAAVDSVVQAAATELHNRVQQNGEDLGQGGEHLLQGDDQHGGDRQIGDHHHGNED</sequence>
<organism evidence="2 3">
    <name type="scientific">Phytophthora fragariae</name>
    <dbReference type="NCBI Taxonomy" id="53985"/>
    <lineage>
        <taxon>Eukaryota</taxon>
        <taxon>Sar</taxon>
        <taxon>Stramenopiles</taxon>
        <taxon>Oomycota</taxon>
        <taxon>Peronosporomycetes</taxon>
        <taxon>Peronosporales</taxon>
        <taxon>Peronosporaceae</taxon>
        <taxon>Phytophthora</taxon>
    </lineage>
</organism>
<feature type="compositionally biased region" description="Basic and acidic residues" evidence="1">
    <location>
        <begin position="103"/>
        <end position="124"/>
    </location>
</feature>
<evidence type="ECO:0000313" key="2">
    <source>
        <dbReference type="EMBL" id="KAE9016350.1"/>
    </source>
</evidence>
<protein>
    <submittedName>
        <fullName evidence="2">Uncharacterized protein</fullName>
    </submittedName>
</protein>